<evidence type="ECO:0000313" key="3">
    <source>
        <dbReference type="Proteomes" id="UP001204320"/>
    </source>
</evidence>
<gene>
    <name evidence="2" type="ORF">NVS32_01150</name>
</gene>
<dbReference type="EMBL" id="JANSKA010000001">
    <property type="protein sequence ID" value="MCR9035567.1"/>
    <property type="molecule type" value="Genomic_DNA"/>
</dbReference>
<organism evidence="2 3">
    <name type="scientific">Tractidigestivibacter montrealensis</name>
    <dbReference type="NCBI Taxonomy" id="2972466"/>
    <lineage>
        <taxon>Bacteria</taxon>
        <taxon>Bacillati</taxon>
        <taxon>Actinomycetota</taxon>
        <taxon>Coriobacteriia</taxon>
        <taxon>Coriobacteriales</taxon>
        <taxon>Atopobiaceae</taxon>
        <taxon>Tractidigestivibacter</taxon>
    </lineage>
</organism>
<reference evidence="2 3" key="1">
    <citation type="submission" date="2022-08" db="EMBL/GenBank/DDBJ databases">
        <title>Tractidigestivibacter montrealensis type strain KD21.</title>
        <authorList>
            <person name="Diop K."/>
            <person name="Richard C."/>
            <person name="Routy B."/>
        </authorList>
    </citation>
    <scope>NUCLEOTIDE SEQUENCE [LARGE SCALE GENOMIC DNA]</scope>
    <source>
        <strain evidence="2 3">KD21</strain>
    </source>
</reference>
<evidence type="ECO:0000259" key="1">
    <source>
        <dbReference type="Pfam" id="PF12873"/>
    </source>
</evidence>
<dbReference type="Proteomes" id="UP001204320">
    <property type="component" value="Unassembled WGS sequence"/>
</dbReference>
<keyword evidence="3" id="KW-1185">Reference proteome</keyword>
<proteinExistence type="predicted"/>
<protein>
    <submittedName>
        <fullName evidence="2">DUF3825 domain-containing protein</fullName>
    </submittedName>
</protein>
<sequence>MVAPERWNFPGEGVGAPSRYGVLREYLTVTFHRVVEQDRVATAADGSLAAFDTGLLTPFGEDVYAVFSPNVGDIAWKLDGFATAGSGELGARLVATLPDLPQPASYLERVEDVVCQPGRMLILDTAALLGEQVGRLPRAFLADQLADSPEASRLLREGVDAGSGRLGRGACRDLARAIKADPSLYRRMARALQDATSLSLRLAQASFRMAAPAFDPATGTMRLLLPLCLVDDGVADCAMSLELMPSGAYRGAAILSLPRAYACARVVSRDQSAWLSPEIVL</sequence>
<dbReference type="InterPro" id="IPR024437">
    <property type="entry name" value="DUF3825"/>
</dbReference>
<name>A0ABT1Z5U9_9ACTN</name>
<feature type="domain" description="DUF3825" evidence="1">
    <location>
        <begin position="1"/>
        <end position="274"/>
    </location>
</feature>
<evidence type="ECO:0000313" key="2">
    <source>
        <dbReference type="EMBL" id="MCR9035567.1"/>
    </source>
</evidence>
<dbReference type="Pfam" id="PF12873">
    <property type="entry name" value="DUF3825"/>
    <property type="match status" value="1"/>
</dbReference>
<comment type="caution">
    <text evidence="2">The sequence shown here is derived from an EMBL/GenBank/DDBJ whole genome shotgun (WGS) entry which is preliminary data.</text>
</comment>
<accession>A0ABT1Z5U9</accession>